<dbReference type="EMBL" id="JAPXFL010000013">
    <property type="protein sequence ID" value="KAK9498107.1"/>
    <property type="molecule type" value="Genomic_DNA"/>
</dbReference>
<gene>
    <name evidence="1" type="ORF">O3M35_003986</name>
</gene>
<protein>
    <submittedName>
        <fullName evidence="1">Uncharacterized protein</fullName>
    </submittedName>
</protein>
<reference evidence="1 2" key="1">
    <citation type="submission" date="2022-12" db="EMBL/GenBank/DDBJ databases">
        <title>Chromosome-level genome assembly of true bugs.</title>
        <authorList>
            <person name="Ma L."/>
            <person name="Li H."/>
        </authorList>
    </citation>
    <scope>NUCLEOTIDE SEQUENCE [LARGE SCALE GENOMIC DNA]</scope>
    <source>
        <strain evidence="1">Lab_2022b</strain>
    </source>
</reference>
<keyword evidence="2" id="KW-1185">Reference proteome</keyword>
<dbReference type="AlphaFoldDB" id="A0AAW1CI30"/>
<evidence type="ECO:0000313" key="1">
    <source>
        <dbReference type="EMBL" id="KAK9498106.1"/>
    </source>
</evidence>
<dbReference type="EMBL" id="JAPXFL010000013">
    <property type="protein sequence ID" value="KAK9498106.1"/>
    <property type="molecule type" value="Genomic_DNA"/>
</dbReference>
<accession>A0AAW1CI30</accession>
<organism evidence="1 2">
    <name type="scientific">Rhynocoris fuscipes</name>
    <dbReference type="NCBI Taxonomy" id="488301"/>
    <lineage>
        <taxon>Eukaryota</taxon>
        <taxon>Metazoa</taxon>
        <taxon>Ecdysozoa</taxon>
        <taxon>Arthropoda</taxon>
        <taxon>Hexapoda</taxon>
        <taxon>Insecta</taxon>
        <taxon>Pterygota</taxon>
        <taxon>Neoptera</taxon>
        <taxon>Paraneoptera</taxon>
        <taxon>Hemiptera</taxon>
        <taxon>Heteroptera</taxon>
        <taxon>Panheteroptera</taxon>
        <taxon>Cimicomorpha</taxon>
        <taxon>Reduviidae</taxon>
        <taxon>Harpactorinae</taxon>
        <taxon>Harpactorini</taxon>
        <taxon>Rhynocoris</taxon>
    </lineage>
</organism>
<evidence type="ECO:0000313" key="2">
    <source>
        <dbReference type="Proteomes" id="UP001461498"/>
    </source>
</evidence>
<dbReference type="Proteomes" id="UP001461498">
    <property type="component" value="Unassembled WGS sequence"/>
</dbReference>
<proteinExistence type="predicted"/>
<name>A0AAW1CI30_9HEMI</name>
<sequence length="208" mass="23091">MAEAASSSSGNNTAIRELAEFRDLLTSKTTDTLDEERLVALLDASDKVAKRENISEAELKEIADVTWGLAFAIILNFPSSLNWTLALRLATSFTYLSDVPPGPQPLLGMEAIREATVAFATKPLIPKAFASFIIAMVAQHYITVDDLEAHALALLHFDWLKEELIFIEKSLIEITLMLADKLESEIEIQLMIDWIAETVRAMVADMDH</sequence>
<comment type="caution">
    <text evidence="1">The sequence shown here is derived from an EMBL/GenBank/DDBJ whole genome shotgun (WGS) entry which is preliminary data.</text>
</comment>